<feature type="transmembrane region" description="Helical" evidence="1">
    <location>
        <begin position="48"/>
        <end position="71"/>
    </location>
</feature>
<name>A0A5C5VGT9_9BACT</name>
<feature type="transmembrane region" description="Helical" evidence="1">
    <location>
        <begin position="78"/>
        <end position="94"/>
    </location>
</feature>
<dbReference type="GO" id="GO:0016020">
    <property type="term" value="C:membrane"/>
    <property type="evidence" value="ECO:0007669"/>
    <property type="project" value="InterPro"/>
</dbReference>
<dbReference type="Proteomes" id="UP000316714">
    <property type="component" value="Unassembled WGS sequence"/>
</dbReference>
<dbReference type="EMBL" id="SIHJ01000001">
    <property type="protein sequence ID" value="TWT36925.1"/>
    <property type="molecule type" value="Genomic_DNA"/>
</dbReference>
<proteinExistence type="predicted"/>
<feature type="transmembrane region" description="Helical" evidence="1">
    <location>
        <begin position="143"/>
        <end position="162"/>
    </location>
</feature>
<reference evidence="2 3" key="1">
    <citation type="submission" date="2019-02" db="EMBL/GenBank/DDBJ databases">
        <title>Deep-cultivation of Planctomycetes and their phenomic and genomic characterization uncovers novel biology.</title>
        <authorList>
            <person name="Wiegand S."/>
            <person name="Jogler M."/>
            <person name="Boedeker C."/>
            <person name="Pinto D."/>
            <person name="Vollmers J."/>
            <person name="Rivas-Marin E."/>
            <person name="Kohn T."/>
            <person name="Peeters S.H."/>
            <person name="Heuer A."/>
            <person name="Rast P."/>
            <person name="Oberbeckmann S."/>
            <person name="Bunk B."/>
            <person name="Jeske O."/>
            <person name="Meyerdierks A."/>
            <person name="Storesund J.E."/>
            <person name="Kallscheuer N."/>
            <person name="Luecker S."/>
            <person name="Lage O.M."/>
            <person name="Pohl T."/>
            <person name="Merkel B.J."/>
            <person name="Hornburger P."/>
            <person name="Mueller R.-W."/>
            <person name="Bruemmer F."/>
            <person name="Labrenz M."/>
            <person name="Spormann A.M."/>
            <person name="Op Den Camp H."/>
            <person name="Overmann J."/>
            <person name="Amann R."/>
            <person name="Jetten M.S.M."/>
            <person name="Mascher T."/>
            <person name="Medema M.H."/>
            <person name="Devos D.P."/>
            <person name="Kaster A.-K."/>
            <person name="Ovreas L."/>
            <person name="Rohde M."/>
            <person name="Galperin M.Y."/>
            <person name="Jogler C."/>
        </authorList>
    </citation>
    <scope>NUCLEOTIDE SEQUENCE [LARGE SCALE GENOMIC DNA]</scope>
    <source>
        <strain evidence="2 3">KOR34</strain>
    </source>
</reference>
<dbReference type="GO" id="GO:0045227">
    <property type="term" value="P:capsule polysaccharide biosynthetic process"/>
    <property type="evidence" value="ECO:0007669"/>
    <property type="project" value="InterPro"/>
</dbReference>
<feature type="transmembrane region" description="Helical" evidence="1">
    <location>
        <begin position="7"/>
        <end position="28"/>
    </location>
</feature>
<dbReference type="RefSeq" id="WP_146564243.1">
    <property type="nucleotide sequence ID" value="NZ_SIHJ01000001.1"/>
</dbReference>
<dbReference type="PRINTS" id="PR01759">
    <property type="entry name" value="CAPSULEPROTC"/>
</dbReference>
<dbReference type="OrthoDB" id="48792at2"/>
<organism evidence="2 3">
    <name type="scientific">Posidoniimonas corsicana</name>
    <dbReference type="NCBI Taxonomy" id="1938618"/>
    <lineage>
        <taxon>Bacteria</taxon>
        <taxon>Pseudomonadati</taxon>
        <taxon>Planctomycetota</taxon>
        <taxon>Planctomycetia</taxon>
        <taxon>Pirellulales</taxon>
        <taxon>Lacipirellulaceae</taxon>
        <taxon>Posidoniimonas</taxon>
    </lineage>
</organism>
<keyword evidence="1" id="KW-1133">Transmembrane helix</keyword>
<dbReference type="NCBIfam" id="TIGR04011">
    <property type="entry name" value="poly_gGlu_PgsC"/>
    <property type="match status" value="1"/>
</dbReference>
<keyword evidence="1" id="KW-0812">Transmembrane</keyword>
<sequence>MIDVDIVAVSIGVGLAVSLMFSEVFGLAAGGMVVPGYFALYLGKPIDVLLTLACALATFLVVRLLSTFIIIYGKRRTVMMILVGFLLNSMFSLLPVEDALIRAGYTPELSSSGSTMEVIGYIIPGLVAIWIDRQGLVETLSALTAASVVVRLILILIFGMTLNQL</sequence>
<protein>
    <submittedName>
        <fullName evidence="2">Capsule biosynthesis protein CapC</fullName>
    </submittedName>
</protein>
<comment type="caution">
    <text evidence="2">The sequence shown here is derived from an EMBL/GenBank/DDBJ whole genome shotgun (WGS) entry which is preliminary data.</text>
</comment>
<feature type="transmembrane region" description="Helical" evidence="1">
    <location>
        <begin position="114"/>
        <end position="131"/>
    </location>
</feature>
<dbReference type="InterPro" id="IPR008338">
    <property type="entry name" value="Capsule_biosynth_CapC"/>
</dbReference>
<keyword evidence="3" id="KW-1185">Reference proteome</keyword>
<evidence type="ECO:0000256" key="1">
    <source>
        <dbReference type="SAM" id="Phobius"/>
    </source>
</evidence>
<evidence type="ECO:0000313" key="3">
    <source>
        <dbReference type="Proteomes" id="UP000316714"/>
    </source>
</evidence>
<dbReference type="AlphaFoldDB" id="A0A5C5VGT9"/>
<dbReference type="Pfam" id="PF14102">
    <property type="entry name" value="Caps_synth_CapC"/>
    <property type="match status" value="1"/>
</dbReference>
<accession>A0A5C5VGT9</accession>
<evidence type="ECO:0000313" key="2">
    <source>
        <dbReference type="EMBL" id="TWT36925.1"/>
    </source>
</evidence>
<gene>
    <name evidence="2" type="primary">capC</name>
    <name evidence="2" type="ORF">KOR34_18700</name>
</gene>
<keyword evidence="1" id="KW-0472">Membrane</keyword>